<evidence type="ECO:0000256" key="5">
    <source>
        <dbReference type="SAM" id="Coils"/>
    </source>
</evidence>
<dbReference type="InterPro" id="IPR050639">
    <property type="entry name" value="SSR_resolvase"/>
</dbReference>
<keyword evidence="2" id="KW-0238">DNA-binding</keyword>
<feature type="coiled-coil region" evidence="5">
    <location>
        <begin position="416"/>
        <end position="461"/>
    </location>
</feature>
<dbReference type="InterPro" id="IPR038109">
    <property type="entry name" value="DNA_bind_recomb_sf"/>
</dbReference>
<dbReference type="InterPro" id="IPR006118">
    <property type="entry name" value="Recombinase_CS"/>
</dbReference>
<dbReference type="Gene3D" id="3.90.1750.20">
    <property type="entry name" value="Putative Large Serine Recombinase, Chain B, Domain 2"/>
    <property type="match status" value="1"/>
</dbReference>
<dbReference type="CDD" id="cd00338">
    <property type="entry name" value="Ser_Recombinase"/>
    <property type="match status" value="1"/>
</dbReference>
<dbReference type="Pfam" id="PF00239">
    <property type="entry name" value="Resolvase"/>
    <property type="match status" value="1"/>
</dbReference>
<dbReference type="InterPro" id="IPR006119">
    <property type="entry name" value="Resolv_N"/>
</dbReference>
<gene>
    <name evidence="9" type="ORF">GCM10009810_19730</name>
</gene>
<feature type="region of interest" description="Disordered" evidence="6">
    <location>
        <begin position="1"/>
        <end position="28"/>
    </location>
</feature>
<dbReference type="InterPro" id="IPR036162">
    <property type="entry name" value="Resolvase-like_N_sf"/>
</dbReference>
<dbReference type="Pfam" id="PF07508">
    <property type="entry name" value="Recombinase"/>
    <property type="match status" value="1"/>
</dbReference>
<keyword evidence="10" id="KW-1185">Reference proteome</keyword>
<feature type="domain" description="Recombinase" evidence="8">
    <location>
        <begin position="190"/>
        <end position="309"/>
    </location>
</feature>
<comment type="caution">
    <text evidence="9">The sequence shown here is derived from an EMBL/GenBank/DDBJ whole genome shotgun (WGS) entry which is preliminary data.</text>
</comment>
<name>A0ABP4WU33_9MICO</name>
<feature type="compositionally biased region" description="Basic residues" evidence="6">
    <location>
        <begin position="1"/>
        <end position="17"/>
    </location>
</feature>
<dbReference type="SUPFAM" id="SSF53041">
    <property type="entry name" value="Resolvase-like"/>
    <property type="match status" value="1"/>
</dbReference>
<evidence type="ECO:0000313" key="10">
    <source>
        <dbReference type="Proteomes" id="UP001501475"/>
    </source>
</evidence>
<evidence type="ECO:0000256" key="6">
    <source>
        <dbReference type="SAM" id="MobiDB-lite"/>
    </source>
</evidence>
<evidence type="ECO:0000313" key="9">
    <source>
        <dbReference type="EMBL" id="GAA1760308.1"/>
    </source>
</evidence>
<dbReference type="Proteomes" id="UP001501475">
    <property type="component" value="Unassembled WGS sequence"/>
</dbReference>
<dbReference type="Gene3D" id="3.40.50.1390">
    <property type="entry name" value="Resolvase, N-terminal catalytic domain"/>
    <property type="match status" value="1"/>
</dbReference>
<evidence type="ECO:0000259" key="8">
    <source>
        <dbReference type="PROSITE" id="PS51737"/>
    </source>
</evidence>
<feature type="domain" description="Resolvase/invertase-type recombinase catalytic" evidence="7">
    <location>
        <begin position="28"/>
        <end position="183"/>
    </location>
</feature>
<keyword evidence="1" id="KW-0229">DNA integration</keyword>
<dbReference type="SMART" id="SM00857">
    <property type="entry name" value="Resolvase"/>
    <property type="match status" value="1"/>
</dbReference>
<keyword evidence="3" id="KW-0233">DNA recombination</keyword>
<keyword evidence="5" id="KW-0175">Coiled coil</keyword>
<evidence type="ECO:0000256" key="3">
    <source>
        <dbReference type="ARBA" id="ARBA00023172"/>
    </source>
</evidence>
<dbReference type="PANTHER" id="PTHR30461">
    <property type="entry name" value="DNA-INVERTASE FROM LAMBDOID PROPHAGE"/>
    <property type="match status" value="1"/>
</dbReference>
<proteinExistence type="predicted"/>
<evidence type="ECO:0000256" key="1">
    <source>
        <dbReference type="ARBA" id="ARBA00022908"/>
    </source>
</evidence>
<evidence type="ECO:0000259" key="7">
    <source>
        <dbReference type="PROSITE" id="PS51736"/>
    </source>
</evidence>
<sequence length="620" mass="69274">MNLPRRARPTSTQRRRSNQPEADAEQKVGVHYLRVSSVRQTHTALDIDRDGNSIATQREECTAKAAAMGIAVTEEFIEPGKSAQTIDKRPEFRRLLAYLAENPEVGYVFVYSRSRAFRNIEDAVLPRKHLRGLGVKIVSTKEDFGDSLEAEFMETISDTMNDLQNRRNGEDIKVKMAHKARNGGTIGRAPIGYLNVRKDVDGRQVNTVDTDSERAPLIRTLFELYATGDYTLDDLADTAEDMGLRARPFGRWKAERPIAQNTIHRMLGDPYYAGYTVYDGELFDGRHEAIVPGDLFERVQDVLELRSNPAVHDNKLTHYLKGLLFCDRCEKAGRHSRLIYTEANGRNARYGYFKCKKKQTGECDLPHLPVHLVEQKVVDLYGRLALTANYLDEMTDALGAALASQEATERQLAGQLDRELAHLNEQEDRLIDLAQEGTLPRAKIQERLNDIKRQRDSLTTRQSAVHADLAAGAELLRLGIDLCRDPGTLYARAVDNARAQINKAFFTALHVDAYGDIQDAIWTEPFADLRAVHQAWLQCAPLASPAGKPTKAAHTGLSRLELALLAAQADDGPYKRNHRPSVDLAGGSNSLFMVELRGFEPLAFSLRTRRATNCATAPSA</sequence>
<dbReference type="InterPro" id="IPR011109">
    <property type="entry name" value="DNA_bind_recombinase_dom"/>
</dbReference>
<organism evidence="9 10">
    <name type="scientific">Nostocoides vanveenii</name>
    <dbReference type="NCBI Taxonomy" id="330835"/>
    <lineage>
        <taxon>Bacteria</taxon>
        <taxon>Bacillati</taxon>
        <taxon>Actinomycetota</taxon>
        <taxon>Actinomycetes</taxon>
        <taxon>Micrococcales</taxon>
        <taxon>Intrasporangiaceae</taxon>
        <taxon>Nostocoides</taxon>
    </lineage>
</organism>
<dbReference type="PROSITE" id="PS51736">
    <property type="entry name" value="RECOMBINASES_3"/>
    <property type="match status" value="1"/>
</dbReference>
<feature type="active site" description="O-(5'-phospho-DNA)-serine intermediate" evidence="4">
    <location>
        <position position="36"/>
    </location>
</feature>
<reference evidence="10" key="1">
    <citation type="journal article" date="2019" name="Int. J. Syst. Evol. Microbiol.">
        <title>The Global Catalogue of Microorganisms (GCM) 10K type strain sequencing project: providing services to taxonomists for standard genome sequencing and annotation.</title>
        <authorList>
            <consortium name="The Broad Institute Genomics Platform"/>
            <consortium name="The Broad Institute Genome Sequencing Center for Infectious Disease"/>
            <person name="Wu L."/>
            <person name="Ma J."/>
        </authorList>
    </citation>
    <scope>NUCLEOTIDE SEQUENCE [LARGE SCALE GENOMIC DNA]</scope>
    <source>
        <strain evidence="10">JCM 15591</strain>
    </source>
</reference>
<dbReference type="PROSITE" id="PS00397">
    <property type="entry name" value="RECOMBINASES_1"/>
    <property type="match status" value="1"/>
</dbReference>
<dbReference type="PROSITE" id="PS51737">
    <property type="entry name" value="RECOMBINASE_DNA_BIND"/>
    <property type="match status" value="1"/>
</dbReference>
<evidence type="ECO:0000256" key="2">
    <source>
        <dbReference type="ARBA" id="ARBA00023125"/>
    </source>
</evidence>
<dbReference type="PANTHER" id="PTHR30461:SF23">
    <property type="entry name" value="DNA RECOMBINASE-RELATED"/>
    <property type="match status" value="1"/>
</dbReference>
<accession>A0ABP4WU33</accession>
<protein>
    <submittedName>
        <fullName evidence="9">Recombinase family protein</fullName>
    </submittedName>
</protein>
<dbReference type="EMBL" id="BAAAPN010000046">
    <property type="protein sequence ID" value="GAA1760308.1"/>
    <property type="molecule type" value="Genomic_DNA"/>
</dbReference>
<evidence type="ECO:0000256" key="4">
    <source>
        <dbReference type="PROSITE-ProRule" id="PRU10137"/>
    </source>
</evidence>